<protein>
    <submittedName>
        <fullName evidence="2">Uncharacterized protein</fullName>
    </submittedName>
</protein>
<keyword evidence="3" id="KW-1185">Reference proteome</keyword>
<dbReference type="Proteomes" id="UP000276215">
    <property type="component" value="Unassembled WGS sequence"/>
</dbReference>
<accession>A0A3N4K2S9</accession>
<evidence type="ECO:0000313" key="2">
    <source>
        <dbReference type="EMBL" id="RPB00215.1"/>
    </source>
</evidence>
<dbReference type="OrthoDB" id="5506087at2759"/>
<proteinExistence type="predicted"/>
<dbReference type="AlphaFoldDB" id="A0A3N4K2S9"/>
<sequence>MRIIQSAKKSGQIGSKKNVVGGQIAIKLKSPTLKPRAGAGVKKNKTAAGGLKGRIEKEITVKVENENLDITTTNITTATPTKAQPPATPSAHPTSPEHQKIAKNSIPSTIISRKPITTTTKKAQRKRTPLRIPQAPRRQSVRIMECTQRSGQENLIVGYTEALVARLGGQISAEVEVKEEISSILKPKSGTGIPKKGDQARRTVRGGKHLM</sequence>
<feature type="region of interest" description="Disordered" evidence="1">
    <location>
        <begin position="78"/>
        <end position="101"/>
    </location>
</feature>
<evidence type="ECO:0000256" key="1">
    <source>
        <dbReference type="SAM" id="MobiDB-lite"/>
    </source>
</evidence>
<feature type="compositionally biased region" description="Basic residues" evidence="1">
    <location>
        <begin position="202"/>
        <end position="211"/>
    </location>
</feature>
<reference evidence="2 3" key="1">
    <citation type="journal article" date="2018" name="Nat. Ecol. Evol.">
        <title>Pezizomycetes genomes reveal the molecular basis of ectomycorrhizal truffle lifestyle.</title>
        <authorList>
            <person name="Murat C."/>
            <person name="Payen T."/>
            <person name="Noel B."/>
            <person name="Kuo A."/>
            <person name="Morin E."/>
            <person name="Chen J."/>
            <person name="Kohler A."/>
            <person name="Krizsan K."/>
            <person name="Balestrini R."/>
            <person name="Da Silva C."/>
            <person name="Montanini B."/>
            <person name="Hainaut M."/>
            <person name="Levati E."/>
            <person name="Barry K.W."/>
            <person name="Belfiori B."/>
            <person name="Cichocki N."/>
            <person name="Clum A."/>
            <person name="Dockter R.B."/>
            <person name="Fauchery L."/>
            <person name="Guy J."/>
            <person name="Iotti M."/>
            <person name="Le Tacon F."/>
            <person name="Lindquist E.A."/>
            <person name="Lipzen A."/>
            <person name="Malagnac F."/>
            <person name="Mello A."/>
            <person name="Molinier V."/>
            <person name="Miyauchi S."/>
            <person name="Poulain J."/>
            <person name="Riccioni C."/>
            <person name="Rubini A."/>
            <person name="Sitrit Y."/>
            <person name="Splivallo R."/>
            <person name="Traeger S."/>
            <person name="Wang M."/>
            <person name="Zifcakova L."/>
            <person name="Wipf D."/>
            <person name="Zambonelli A."/>
            <person name="Paolocci F."/>
            <person name="Nowrousian M."/>
            <person name="Ottonello S."/>
            <person name="Baldrian P."/>
            <person name="Spatafora J.W."/>
            <person name="Henrissat B."/>
            <person name="Nagy L.G."/>
            <person name="Aury J.M."/>
            <person name="Wincker P."/>
            <person name="Grigoriev I.V."/>
            <person name="Bonfante P."/>
            <person name="Martin F.M."/>
        </authorList>
    </citation>
    <scope>NUCLEOTIDE SEQUENCE [LARGE SCALE GENOMIC DNA]</scope>
    <source>
        <strain evidence="2 3">120613-1</strain>
    </source>
</reference>
<organism evidence="2 3">
    <name type="scientific">Choiromyces venosus 120613-1</name>
    <dbReference type="NCBI Taxonomy" id="1336337"/>
    <lineage>
        <taxon>Eukaryota</taxon>
        <taxon>Fungi</taxon>
        <taxon>Dikarya</taxon>
        <taxon>Ascomycota</taxon>
        <taxon>Pezizomycotina</taxon>
        <taxon>Pezizomycetes</taxon>
        <taxon>Pezizales</taxon>
        <taxon>Tuberaceae</taxon>
        <taxon>Choiromyces</taxon>
    </lineage>
</organism>
<name>A0A3N4K2S9_9PEZI</name>
<evidence type="ECO:0000313" key="3">
    <source>
        <dbReference type="Proteomes" id="UP000276215"/>
    </source>
</evidence>
<dbReference type="EMBL" id="ML120382">
    <property type="protein sequence ID" value="RPB00215.1"/>
    <property type="molecule type" value="Genomic_DNA"/>
</dbReference>
<feature type="compositionally biased region" description="Low complexity" evidence="1">
    <location>
        <begin position="78"/>
        <end position="94"/>
    </location>
</feature>
<gene>
    <name evidence="2" type="ORF">L873DRAFT_1789149</name>
</gene>
<feature type="region of interest" description="Disordered" evidence="1">
    <location>
        <begin position="186"/>
        <end position="211"/>
    </location>
</feature>